<dbReference type="EMBL" id="CM055763">
    <property type="protein sequence ID" value="KAJ7985549.1"/>
    <property type="molecule type" value="Genomic_DNA"/>
</dbReference>
<organism evidence="1 2">
    <name type="scientific">Dallia pectoralis</name>
    <name type="common">Alaska blackfish</name>
    <dbReference type="NCBI Taxonomy" id="75939"/>
    <lineage>
        <taxon>Eukaryota</taxon>
        <taxon>Metazoa</taxon>
        <taxon>Chordata</taxon>
        <taxon>Craniata</taxon>
        <taxon>Vertebrata</taxon>
        <taxon>Euteleostomi</taxon>
        <taxon>Actinopterygii</taxon>
        <taxon>Neopterygii</taxon>
        <taxon>Teleostei</taxon>
        <taxon>Protacanthopterygii</taxon>
        <taxon>Esociformes</taxon>
        <taxon>Umbridae</taxon>
        <taxon>Dallia</taxon>
    </lineage>
</organism>
<accession>A0ACC2F2G2</accession>
<evidence type="ECO:0000313" key="1">
    <source>
        <dbReference type="EMBL" id="KAJ7985549.1"/>
    </source>
</evidence>
<evidence type="ECO:0000313" key="2">
    <source>
        <dbReference type="Proteomes" id="UP001157502"/>
    </source>
</evidence>
<keyword evidence="2" id="KW-1185">Reference proteome</keyword>
<proteinExistence type="predicted"/>
<sequence>MEAEKRGKTFRLTGQCKRIYTRLGSALKLPEGKTARRERTVVDWRDAFARLRHAGVLLQVRRHTGSHRGRRADSKSTTGKKKERNNRRRGELWSGPWFWSGGLESSGERTLGADLTGERTTLPGLEPEPVTAGQD</sequence>
<comment type="caution">
    <text evidence="1">The sequence shown here is derived from an EMBL/GenBank/DDBJ whole genome shotgun (WGS) entry which is preliminary data.</text>
</comment>
<name>A0ACC2F2G2_DALPE</name>
<dbReference type="Proteomes" id="UP001157502">
    <property type="component" value="Chromosome 36"/>
</dbReference>
<protein>
    <submittedName>
        <fullName evidence="1">Uncharacterized protein</fullName>
    </submittedName>
</protein>
<reference evidence="1" key="1">
    <citation type="submission" date="2021-05" db="EMBL/GenBank/DDBJ databases">
        <authorList>
            <person name="Pan Q."/>
            <person name="Jouanno E."/>
            <person name="Zahm M."/>
            <person name="Klopp C."/>
            <person name="Cabau C."/>
            <person name="Louis A."/>
            <person name="Berthelot C."/>
            <person name="Parey E."/>
            <person name="Roest Crollius H."/>
            <person name="Montfort J."/>
            <person name="Robinson-Rechavi M."/>
            <person name="Bouchez O."/>
            <person name="Lampietro C."/>
            <person name="Lopez Roques C."/>
            <person name="Donnadieu C."/>
            <person name="Postlethwait J."/>
            <person name="Bobe J."/>
            <person name="Dillon D."/>
            <person name="Chandos A."/>
            <person name="von Hippel F."/>
            <person name="Guiguen Y."/>
        </authorList>
    </citation>
    <scope>NUCLEOTIDE SEQUENCE</scope>
    <source>
        <strain evidence="1">YG-Jan2019</strain>
    </source>
</reference>
<gene>
    <name evidence="1" type="ORF">DPEC_G00353240</name>
</gene>